<dbReference type="RefSeq" id="WP_019886161.1">
    <property type="nucleotide sequence ID" value="NZ_BMQQ01000020.1"/>
</dbReference>
<dbReference type="InterPro" id="IPR036230">
    <property type="entry name" value="LeuA_allosteric_dom_sf"/>
</dbReference>
<dbReference type="PROSITE" id="PS50991">
    <property type="entry name" value="PYR_CT"/>
    <property type="match status" value="1"/>
</dbReference>
<dbReference type="Pfam" id="PF22615">
    <property type="entry name" value="IPMS_D2"/>
    <property type="match status" value="1"/>
</dbReference>
<evidence type="ECO:0000256" key="6">
    <source>
        <dbReference type="ARBA" id="ARBA00022490"/>
    </source>
</evidence>
<dbReference type="PROSITE" id="PS00815">
    <property type="entry name" value="AIPM_HOMOCIT_SYNTH_1"/>
    <property type="match status" value="1"/>
</dbReference>
<gene>
    <name evidence="12 15" type="primary">leuA</name>
    <name evidence="15" type="ORF">GCM10014713_47380</name>
</gene>
<feature type="binding site" evidence="12">
    <location>
        <position position="61"/>
    </location>
    <ligand>
        <name>Mg(2+)</name>
        <dbReference type="ChEBI" id="CHEBI:18420"/>
    </ligand>
</feature>
<reference evidence="15" key="1">
    <citation type="journal article" date="2014" name="Int. J. Syst. Evol. Microbiol.">
        <title>Complete genome sequence of Corynebacterium casei LMG S-19264T (=DSM 44701T), isolated from a smear-ripened cheese.</title>
        <authorList>
            <consortium name="US DOE Joint Genome Institute (JGI-PGF)"/>
            <person name="Walter F."/>
            <person name="Albersmeier A."/>
            <person name="Kalinowski J."/>
            <person name="Ruckert C."/>
        </authorList>
    </citation>
    <scope>NUCLEOTIDE SEQUENCE</scope>
    <source>
        <strain evidence="15">JCM 3172</strain>
    </source>
</reference>
<dbReference type="InterPro" id="IPR013785">
    <property type="entry name" value="Aldolase_TIM"/>
</dbReference>
<dbReference type="SUPFAM" id="SSF110921">
    <property type="entry name" value="2-isopropylmalate synthase LeuA, allosteric (dimerisation) domain"/>
    <property type="match status" value="1"/>
</dbReference>
<dbReference type="EC" id="2.3.3.13" evidence="4 12"/>
<comment type="cofactor">
    <cofactor evidence="12">
        <name>Mg(2+)</name>
        <dbReference type="ChEBI" id="CHEBI:18420"/>
    </cofactor>
</comment>
<evidence type="ECO:0000256" key="2">
    <source>
        <dbReference type="ARBA" id="ARBA00004689"/>
    </source>
</evidence>
<dbReference type="Proteomes" id="UP000619486">
    <property type="component" value="Unassembled WGS sequence"/>
</dbReference>
<keyword evidence="6 12" id="KW-0963">Cytoplasm</keyword>
<dbReference type="AlphaFoldDB" id="A0A918LTK7"/>
<dbReference type="SMART" id="SM00917">
    <property type="entry name" value="LeuA_dimer"/>
    <property type="match status" value="1"/>
</dbReference>
<evidence type="ECO:0000313" key="15">
    <source>
        <dbReference type="EMBL" id="GGT47828.1"/>
    </source>
</evidence>
<comment type="caution">
    <text evidence="15">The sequence shown here is derived from an EMBL/GenBank/DDBJ whole genome shotgun (WGS) entry which is preliminary data.</text>
</comment>
<evidence type="ECO:0000256" key="9">
    <source>
        <dbReference type="ARBA" id="ARBA00022723"/>
    </source>
</evidence>
<feature type="region of interest" description="Disordered" evidence="13">
    <location>
        <begin position="1"/>
        <end position="25"/>
    </location>
</feature>
<dbReference type="GO" id="GO:0009098">
    <property type="term" value="P:L-leucine biosynthetic process"/>
    <property type="evidence" value="ECO:0007669"/>
    <property type="project" value="UniProtKB-UniRule"/>
</dbReference>
<evidence type="ECO:0000256" key="4">
    <source>
        <dbReference type="ARBA" id="ARBA00012973"/>
    </source>
</evidence>
<evidence type="ECO:0000256" key="7">
    <source>
        <dbReference type="ARBA" id="ARBA00022605"/>
    </source>
</evidence>
<comment type="catalytic activity">
    <reaction evidence="1 12">
        <text>3-methyl-2-oxobutanoate + acetyl-CoA + H2O = (2S)-2-isopropylmalate + CoA + H(+)</text>
        <dbReference type="Rhea" id="RHEA:21524"/>
        <dbReference type="ChEBI" id="CHEBI:1178"/>
        <dbReference type="ChEBI" id="CHEBI:11851"/>
        <dbReference type="ChEBI" id="CHEBI:15377"/>
        <dbReference type="ChEBI" id="CHEBI:15378"/>
        <dbReference type="ChEBI" id="CHEBI:57287"/>
        <dbReference type="ChEBI" id="CHEBI:57288"/>
        <dbReference type="EC" id="2.3.3.13"/>
    </reaction>
</comment>
<evidence type="ECO:0000256" key="1">
    <source>
        <dbReference type="ARBA" id="ARBA00000064"/>
    </source>
</evidence>
<evidence type="ECO:0000256" key="12">
    <source>
        <dbReference type="HAMAP-Rule" id="MF_00572"/>
    </source>
</evidence>
<dbReference type="GO" id="GO:0003985">
    <property type="term" value="F:acetyl-CoA C-acetyltransferase activity"/>
    <property type="evidence" value="ECO:0007669"/>
    <property type="project" value="UniProtKB-UniRule"/>
</dbReference>
<dbReference type="CDD" id="cd07942">
    <property type="entry name" value="DRE_TIM_LeuA"/>
    <property type="match status" value="1"/>
</dbReference>
<dbReference type="FunFam" id="3.20.20.70:FF:000045">
    <property type="entry name" value="2-isopropylmalate synthase"/>
    <property type="match status" value="1"/>
</dbReference>
<comment type="subunit">
    <text evidence="12">Homodimer.</text>
</comment>
<evidence type="ECO:0000256" key="3">
    <source>
        <dbReference type="ARBA" id="ARBA00009767"/>
    </source>
</evidence>
<keyword evidence="10 12" id="KW-0460">Magnesium</keyword>
<keyword evidence="9 12" id="KW-0479">Metal-binding</keyword>
<comment type="subcellular location">
    <subcellularLocation>
        <location evidence="12">Cytoplasm</location>
    </subcellularLocation>
</comment>
<dbReference type="PANTHER" id="PTHR46911">
    <property type="match status" value="1"/>
</dbReference>
<feature type="binding site" evidence="12">
    <location>
        <position position="303"/>
    </location>
    <ligand>
        <name>Mg(2+)</name>
        <dbReference type="ChEBI" id="CHEBI:18420"/>
    </ligand>
</feature>
<evidence type="ECO:0000259" key="14">
    <source>
        <dbReference type="PROSITE" id="PS50991"/>
    </source>
</evidence>
<dbReference type="InterPro" id="IPR002034">
    <property type="entry name" value="AIPM/Hcit_synth_CS"/>
</dbReference>
<dbReference type="Gene3D" id="3.30.160.270">
    <property type="match status" value="1"/>
</dbReference>
<proteinExistence type="inferred from homology"/>
<comment type="similarity">
    <text evidence="3 12">Belongs to the alpha-IPM synthase/homocitrate synthase family. LeuA type 2 subfamily.</text>
</comment>
<evidence type="ECO:0000256" key="5">
    <source>
        <dbReference type="ARBA" id="ARBA00022430"/>
    </source>
</evidence>
<dbReference type="InterPro" id="IPR005668">
    <property type="entry name" value="IPM_Synthase"/>
</dbReference>
<feature type="binding site" evidence="12">
    <location>
        <position position="267"/>
    </location>
    <ligand>
        <name>Mg(2+)</name>
        <dbReference type="ChEBI" id="CHEBI:18420"/>
    </ligand>
</feature>
<feature type="compositionally biased region" description="Polar residues" evidence="13">
    <location>
        <begin position="1"/>
        <end position="23"/>
    </location>
</feature>
<dbReference type="EMBL" id="BMQQ01000020">
    <property type="protein sequence ID" value="GGT47828.1"/>
    <property type="molecule type" value="Genomic_DNA"/>
</dbReference>
<keyword evidence="7 12" id="KW-0028">Amino-acid biosynthesis</keyword>
<dbReference type="SUPFAM" id="SSF51569">
    <property type="entry name" value="Aldolase"/>
    <property type="match status" value="1"/>
</dbReference>
<dbReference type="SUPFAM" id="SSF89000">
    <property type="entry name" value="post-HMGL domain-like"/>
    <property type="match status" value="1"/>
</dbReference>
<dbReference type="Pfam" id="PF08502">
    <property type="entry name" value="LeuA_dimer"/>
    <property type="match status" value="1"/>
</dbReference>
<feature type="binding site" evidence="12">
    <location>
        <position position="269"/>
    </location>
    <ligand>
        <name>Mg(2+)</name>
        <dbReference type="ChEBI" id="CHEBI:18420"/>
    </ligand>
</feature>
<name>A0A918LTK7_9ACTN</name>
<evidence type="ECO:0000256" key="8">
    <source>
        <dbReference type="ARBA" id="ARBA00022679"/>
    </source>
</evidence>
<sequence length="587" mass="64947">MTQSQWIGRPTPITNATHTQQPSGMPIHKYGVYEQVDIPDRTWPDRRITKAPRWLSTDLRDGNQALIDPMSPARKREMFDLLVRMGYKEIEVGFPSSGDTDFNFVRSIIEEGAIPDDVTISVLTQAREDLIERTVESLRGAKRATVHLYNATAPTFRRVVFRGSKDDIKQIAVDGTRLVMEYAEKILGDETVFGYQYSPEIFTDTELDFALEVCEAVCDVWQPEAGREIILNLPATVERSTPSTHADRFEWMSRNLTRREHICLSVHPHNDRGTAVAAAELAIMAGADRIEGCLFGQGERTGNVDLVTLGMNLFSQGVDPQIDFSQIDEIRRTSEYCNQMEVHPRHPYAGDLVYTAFSGSHQDAIKKGFDAMEASAKEQGKTVDEIEWAVPYLPIDPKDVGRSYEAVIRVNSQSGKGGIAYVLKNDHKLDLPRRMQIEFSRLIQAKTDAEGGEVTPAQIWSVFQDEYLPNPANPWGRIQLRSGQTTTDKDGTDTLTVEAVVDGADTVLTGSGNGPISAFFAALGAIGVDARLLDYQEHTMSEGASAQAASYIECAIDGKVLWGIGIDANTTRASLKAVISAVNRSAR</sequence>
<dbReference type="NCBIfam" id="NF002991">
    <property type="entry name" value="PRK03739.1"/>
    <property type="match status" value="1"/>
</dbReference>
<dbReference type="GO" id="GO:0000287">
    <property type="term" value="F:magnesium ion binding"/>
    <property type="evidence" value="ECO:0007669"/>
    <property type="project" value="UniProtKB-UniRule"/>
</dbReference>
<dbReference type="InterPro" id="IPR039371">
    <property type="entry name" value="LeuA_N_DRE-TIM"/>
</dbReference>
<protein>
    <recommendedName>
        <fullName evidence="4 12">2-isopropylmalate synthase</fullName>
        <ecNumber evidence="4 12">2.3.3.13</ecNumber>
    </recommendedName>
    <alternativeName>
        <fullName evidence="12">Alpha-IPM synthase</fullName>
    </alternativeName>
    <alternativeName>
        <fullName evidence="12">Alpha-isopropylmalate synthase</fullName>
    </alternativeName>
</protein>
<dbReference type="FunFam" id="3.30.160.270:FF:000006">
    <property type="entry name" value="2-isopropylmalate synthase"/>
    <property type="match status" value="1"/>
</dbReference>
<dbReference type="InterPro" id="IPR000891">
    <property type="entry name" value="PYR_CT"/>
</dbReference>
<feature type="region of interest" description="Regulatory domain" evidence="12">
    <location>
        <begin position="470"/>
        <end position="587"/>
    </location>
</feature>
<evidence type="ECO:0000256" key="11">
    <source>
        <dbReference type="ARBA" id="ARBA00023304"/>
    </source>
</evidence>
<dbReference type="Pfam" id="PF00682">
    <property type="entry name" value="HMGL-like"/>
    <property type="match status" value="1"/>
</dbReference>
<dbReference type="GO" id="GO:0003852">
    <property type="term" value="F:2-isopropylmalate synthase activity"/>
    <property type="evidence" value="ECO:0007669"/>
    <property type="project" value="UniProtKB-UniRule"/>
</dbReference>
<dbReference type="NCBIfam" id="TIGR00970">
    <property type="entry name" value="leuA_yeast"/>
    <property type="match status" value="1"/>
</dbReference>
<comment type="pathway">
    <text evidence="2 12">Amino-acid biosynthesis; L-leucine biosynthesis; L-leucine from 3-methyl-2-oxobutanoate: step 1/4.</text>
</comment>
<evidence type="ECO:0000256" key="13">
    <source>
        <dbReference type="SAM" id="MobiDB-lite"/>
    </source>
</evidence>
<dbReference type="Gene3D" id="3.20.20.70">
    <property type="entry name" value="Aldolase class I"/>
    <property type="match status" value="1"/>
</dbReference>
<dbReference type="InterPro" id="IPR054692">
    <property type="entry name" value="LeuA-like_post-cat"/>
</dbReference>
<keyword evidence="16" id="KW-1185">Reference proteome</keyword>
<dbReference type="PANTHER" id="PTHR46911:SF1">
    <property type="entry name" value="2-ISOPROPYLMALATE SYNTHASE"/>
    <property type="match status" value="1"/>
</dbReference>
<evidence type="ECO:0000313" key="16">
    <source>
        <dbReference type="Proteomes" id="UP000619486"/>
    </source>
</evidence>
<dbReference type="PROSITE" id="PS00816">
    <property type="entry name" value="AIPM_HOMOCIT_SYNTH_2"/>
    <property type="match status" value="1"/>
</dbReference>
<reference evidence="15" key="2">
    <citation type="submission" date="2020-09" db="EMBL/GenBank/DDBJ databases">
        <authorList>
            <person name="Sun Q."/>
            <person name="Ohkuma M."/>
        </authorList>
    </citation>
    <scope>NUCLEOTIDE SEQUENCE</scope>
    <source>
        <strain evidence="15">JCM 3172</strain>
    </source>
</reference>
<organism evidence="15 16">
    <name type="scientific">Streptomyces purpureus</name>
    <dbReference type="NCBI Taxonomy" id="1951"/>
    <lineage>
        <taxon>Bacteria</taxon>
        <taxon>Bacillati</taxon>
        <taxon>Actinomycetota</taxon>
        <taxon>Actinomycetes</taxon>
        <taxon>Kitasatosporales</taxon>
        <taxon>Streptomycetaceae</taxon>
        <taxon>Streptomyces</taxon>
    </lineage>
</organism>
<comment type="function">
    <text evidence="12">Catalyzes the condensation of the acetyl group of acetyl-CoA with 3-methyl-2-oxobutanoate (2-ketoisovalerate) to form 3-carboxy-3-hydroxy-4-methylpentanoate (2-isopropylmalate).</text>
</comment>
<dbReference type="HAMAP" id="MF_00572">
    <property type="entry name" value="LeuA_type2"/>
    <property type="match status" value="1"/>
</dbReference>
<accession>A0A918LTK7</accession>
<evidence type="ECO:0000256" key="10">
    <source>
        <dbReference type="ARBA" id="ARBA00022842"/>
    </source>
</evidence>
<feature type="domain" description="Pyruvate carboxyltransferase" evidence="14">
    <location>
        <begin position="52"/>
        <end position="328"/>
    </location>
</feature>
<keyword evidence="11 12" id="KW-0100">Branched-chain amino acid biosynthesis</keyword>
<keyword evidence="8 12" id="KW-0808">Transferase</keyword>
<keyword evidence="5 12" id="KW-0432">Leucine biosynthesis</keyword>
<dbReference type="InterPro" id="IPR013709">
    <property type="entry name" value="2-isopropylmalate_synth_dimer"/>
</dbReference>
<dbReference type="GO" id="GO:0005737">
    <property type="term" value="C:cytoplasm"/>
    <property type="evidence" value="ECO:0007669"/>
    <property type="project" value="UniProtKB-SubCell"/>
</dbReference>